<organism evidence="1 2">
    <name type="scientific">Tetrapyrgos nigripes</name>
    <dbReference type="NCBI Taxonomy" id="182062"/>
    <lineage>
        <taxon>Eukaryota</taxon>
        <taxon>Fungi</taxon>
        <taxon>Dikarya</taxon>
        <taxon>Basidiomycota</taxon>
        <taxon>Agaricomycotina</taxon>
        <taxon>Agaricomycetes</taxon>
        <taxon>Agaricomycetidae</taxon>
        <taxon>Agaricales</taxon>
        <taxon>Marasmiineae</taxon>
        <taxon>Marasmiaceae</taxon>
        <taxon>Tetrapyrgos</taxon>
    </lineage>
</organism>
<evidence type="ECO:0000313" key="2">
    <source>
        <dbReference type="Proteomes" id="UP000559256"/>
    </source>
</evidence>
<name>A0A8H5FQJ0_9AGAR</name>
<comment type="caution">
    <text evidence="1">The sequence shown here is derived from an EMBL/GenBank/DDBJ whole genome shotgun (WGS) entry which is preliminary data.</text>
</comment>
<dbReference type="OrthoDB" id="3171851at2759"/>
<accession>A0A8H5FQJ0</accession>
<dbReference type="Proteomes" id="UP000559256">
    <property type="component" value="Unassembled WGS sequence"/>
</dbReference>
<dbReference type="EMBL" id="JAACJM010000115">
    <property type="protein sequence ID" value="KAF5345013.1"/>
    <property type="molecule type" value="Genomic_DNA"/>
</dbReference>
<reference evidence="1 2" key="1">
    <citation type="journal article" date="2020" name="ISME J.">
        <title>Uncovering the hidden diversity of litter-decomposition mechanisms in mushroom-forming fungi.</title>
        <authorList>
            <person name="Floudas D."/>
            <person name="Bentzer J."/>
            <person name="Ahren D."/>
            <person name="Johansson T."/>
            <person name="Persson P."/>
            <person name="Tunlid A."/>
        </authorList>
    </citation>
    <scope>NUCLEOTIDE SEQUENCE [LARGE SCALE GENOMIC DNA]</scope>
    <source>
        <strain evidence="1 2">CBS 291.85</strain>
    </source>
</reference>
<dbReference type="AlphaFoldDB" id="A0A8H5FQJ0"/>
<gene>
    <name evidence="1" type="ORF">D9758_010432</name>
</gene>
<protein>
    <submittedName>
        <fullName evidence="1">Uncharacterized protein</fullName>
    </submittedName>
</protein>
<keyword evidence="2" id="KW-1185">Reference proteome</keyword>
<proteinExistence type="predicted"/>
<sequence>MSKKQLKTYFDNMVYANLSGGGWEPEKTWLRVHGDTKSSVKGVFHMETMKASNGDFKAKIVGANVETVVATAGSPPPTLPEVAAALKTAAGV</sequence>
<evidence type="ECO:0000313" key="1">
    <source>
        <dbReference type="EMBL" id="KAF5345013.1"/>
    </source>
</evidence>